<evidence type="ECO:0000256" key="1">
    <source>
        <dbReference type="SAM" id="MobiDB-lite"/>
    </source>
</evidence>
<proteinExistence type="predicted"/>
<protein>
    <submittedName>
        <fullName evidence="2">Uncharacterized protein</fullName>
    </submittedName>
</protein>
<evidence type="ECO:0000313" key="3">
    <source>
        <dbReference type="Proteomes" id="UP000275078"/>
    </source>
</evidence>
<feature type="compositionally biased region" description="Polar residues" evidence="1">
    <location>
        <begin position="354"/>
        <end position="365"/>
    </location>
</feature>
<reference evidence="2 3" key="1">
    <citation type="journal article" date="2018" name="Nat. Ecol. Evol.">
        <title>Pezizomycetes genomes reveal the molecular basis of ectomycorrhizal truffle lifestyle.</title>
        <authorList>
            <person name="Murat C."/>
            <person name="Payen T."/>
            <person name="Noel B."/>
            <person name="Kuo A."/>
            <person name="Morin E."/>
            <person name="Chen J."/>
            <person name="Kohler A."/>
            <person name="Krizsan K."/>
            <person name="Balestrini R."/>
            <person name="Da Silva C."/>
            <person name="Montanini B."/>
            <person name="Hainaut M."/>
            <person name="Levati E."/>
            <person name="Barry K.W."/>
            <person name="Belfiori B."/>
            <person name="Cichocki N."/>
            <person name="Clum A."/>
            <person name="Dockter R.B."/>
            <person name="Fauchery L."/>
            <person name="Guy J."/>
            <person name="Iotti M."/>
            <person name="Le Tacon F."/>
            <person name="Lindquist E.A."/>
            <person name="Lipzen A."/>
            <person name="Malagnac F."/>
            <person name="Mello A."/>
            <person name="Molinier V."/>
            <person name="Miyauchi S."/>
            <person name="Poulain J."/>
            <person name="Riccioni C."/>
            <person name="Rubini A."/>
            <person name="Sitrit Y."/>
            <person name="Splivallo R."/>
            <person name="Traeger S."/>
            <person name="Wang M."/>
            <person name="Zifcakova L."/>
            <person name="Wipf D."/>
            <person name="Zambonelli A."/>
            <person name="Paolocci F."/>
            <person name="Nowrousian M."/>
            <person name="Ottonello S."/>
            <person name="Baldrian P."/>
            <person name="Spatafora J.W."/>
            <person name="Henrissat B."/>
            <person name="Nagy L.G."/>
            <person name="Aury J.M."/>
            <person name="Wincker P."/>
            <person name="Grigoriev I.V."/>
            <person name="Bonfante P."/>
            <person name="Martin F.M."/>
        </authorList>
    </citation>
    <scope>NUCLEOTIDE SEQUENCE [LARGE SCALE GENOMIC DNA]</scope>
    <source>
        <strain evidence="2 3">RN42</strain>
    </source>
</reference>
<name>A0A3N4HLP9_ASCIM</name>
<dbReference type="EMBL" id="ML119820">
    <property type="protein sequence ID" value="RPA73448.1"/>
    <property type="molecule type" value="Genomic_DNA"/>
</dbReference>
<keyword evidence="3" id="KW-1185">Reference proteome</keyword>
<dbReference type="AlphaFoldDB" id="A0A3N4HLP9"/>
<feature type="compositionally biased region" description="Low complexity" evidence="1">
    <location>
        <begin position="66"/>
        <end position="83"/>
    </location>
</feature>
<feature type="region of interest" description="Disordered" evidence="1">
    <location>
        <begin position="354"/>
        <end position="387"/>
    </location>
</feature>
<feature type="compositionally biased region" description="Low complexity" evidence="1">
    <location>
        <begin position="23"/>
        <end position="41"/>
    </location>
</feature>
<dbReference type="Proteomes" id="UP000275078">
    <property type="component" value="Unassembled WGS sequence"/>
</dbReference>
<organism evidence="2 3">
    <name type="scientific">Ascobolus immersus RN42</name>
    <dbReference type="NCBI Taxonomy" id="1160509"/>
    <lineage>
        <taxon>Eukaryota</taxon>
        <taxon>Fungi</taxon>
        <taxon>Dikarya</taxon>
        <taxon>Ascomycota</taxon>
        <taxon>Pezizomycotina</taxon>
        <taxon>Pezizomycetes</taxon>
        <taxon>Pezizales</taxon>
        <taxon>Ascobolaceae</taxon>
        <taxon>Ascobolus</taxon>
    </lineage>
</organism>
<feature type="compositionally biased region" description="Pro residues" evidence="1">
    <location>
        <begin position="10"/>
        <end position="22"/>
    </location>
</feature>
<sequence>MAPRRGQTPAAPPPPAPPPSASLPPVESSLSQPLASASQQLFDDAESSGFVASSQGEPSSLGGGFSQAFSTPSTAPAPLAASSPLPPVPPQSFVMTASQLDDLIERSHKRALDSLMASQVDSAPKRVCVPPTTQLTTVTASGTEHPPAPVFDVGGGAPPPPAIARVEDSLSAAQATQGDLPFSPPDEVRIVLHRLPGLDAKEVTKVWKGTFEALNLCKLTPDLLRKVKGYDDKPLQITSTGAIIPKSQGGTLRNYTNPLAFLRFWSVYQFIVNILHGAAHPHLSAGLAAYSLRLLRWELSHLWEAVMQYHFAFHQALLDEGPAAYLDHTRWEAMDLELNFALLGVSTLKATTAPTGLQTRTTSSHGRGYNPPPAGKRKGTPLLSSRF</sequence>
<gene>
    <name evidence="2" type="ORF">BJ508DRAFT_313763</name>
</gene>
<feature type="region of interest" description="Disordered" evidence="1">
    <location>
        <begin position="1"/>
        <end position="93"/>
    </location>
</feature>
<evidence type="ECO:0000313" key="2">
    <source>
        <dbReference type="EMBL" id="RPA73448.1"/>
    </source>
</evidence>
<accession>A0A3N4HLP9</accession>